<dbReference type="Proteomes" id="UP000789396">
    <property type="component" value="Unassembled WGS sequence"/>
</dbReference>
<dbReference type="EMBL" id="CAJVPZ010003258">
    <property type="protein sequence ID" value="CAG8527590.1"/>
    <property type="molecule type" value="Genomic_DNA"/>
</dbReference>
<sequence>DEASRIQNYRCVDVLSLFVIAYNKAPYEAHQKSPYEAFFEFKMCEVYNTPGKTIAIQDINNNQATYVVHTIQVKYVHKEIEQNAANYTNKMVIHGNKVTIAYDYDNN</sequence>
<protein>
    <submittedName>
        <fullName evidence="1">12502_t:CDS:1</fullName>
    </submittedName>
</protein>
<accession>A0A9N9AFD4</accession>
<proteinExistence type="predicted"/>
<name>A0A9N9AFD4_9GLOM</name>
<keyword evidence="2" id="KW-1185">Reference proteome</keyword>
<dbReference type="OrthoDB" id="2421351at2759"/>
<feature type="non-terminal residue" evidence="1">
    <location>
        <position position="1"/>
    </location>
</feature>
<evidence type="ECO:0000313" key="2">
    <source>
        <dbReference type="Proteomes" id="UP000789396"/>
    </source>
</evidence>
<dbReference type="AlphaFoldDB" id="A0A9N9AFD4"/>
<reference evidence="1" key="1">
    <citation type="submission" date="2021-06" db="EMBL/GenBank/DDBJ databases">
        <authorList>
            <person name="Kallberg Y."/>
            <person name="Tangrot J."/>
            <person name="Rosling A."/>
        </authorList>
    </citation>
    <scope>NUCLEOTIDE SEQUENCE</scope>
    <source>
        <strain evidence="1">IN212</strain>
    </source>
</reference>
<evidence type="ECO:0000313" key="1">
    <source>
        <dbReference type="EMBL" id="CAG8527590.1"/>
    </source>
</evidence>
<comment type="caution">
    <text evidence="1">The sequence shown here is derived from an EMBL/GenBank/DDBJ whole genome shotgun (WGS) entry which is preliminary data.</text>
</comment>
<gene>
    <name evidence="1" type="ORF">RFULGI_LOCUS3644</name>
</gene>
<organism evidence="1 2">
    <name type="scientific">Racocetra fulgida</name>
    <dbReference type="NCBI Taxonomy" id="60492"/>
    <lineage>
        <taxon>Eukaryota</taxon>
        <taxon>Fungi</taxon>
        <taxon>Fungi incertae sedis</taxon>
        <taxon>Mucoromycota</taxon>
        <taxon>Glomeromycotina</taxon>
        <taxon>Glomeromycetes</taxon>
        <taxon>Diversisporales</taxon>
        <taxon>Gigasporaceae</taxon>
        <taxon>Racocetra</taxon>
    </lineage>
</organism>